<dbReference type="AlphaFoldDB" id="A0AAV0E4Q6"/>
<dbReference type="EC" id="2.7.11.1" evidence="1"/>
<dbReference type="GO" id="GO:0004674">
    <property type="term" value="F:protein serine/threonine kinase activity"/>
    <property type="evidence" value="ECO:0007669"/>
    <property type="project" value="UniProtKB-KW"/>
</dbReference>
<reference evidence="16" key="1">
    <citation type="submission" date="2022-07" db="EMBL/GenBank/DDBJ databases">
        <authorList>
            <person name="Macas J."/>
            <person name="Novak P."/>
            <person name="Neumann P."/>
        </authorList>
    </citation>
    <scope>NUCLEOTIDE SEQUENCE</scope>
</reference>
<dbReference type="GO" id="GO:0005975">
    <property type="term" value="P:carbohydrate metabolic process"/>
    <property type="evidence" value="ECO:0007669"/>
    <property type="project" value="InterPro"/>
</dbReference>
<evidence type="ECO:0000256" key="11">
    <source>
        <dbReference type="ARBA" id="ARBA00048679"/>
    </source>
</evidence>
<dbReference type="InterPro" id="IPR008271">
    <property type="entry name" value="Ser/Thr_kinase_AS"/>
</dbReference>
<dbReference type="FunFam" id="3.30.200.20:FF:000951">
    <property type="entry name" value="Uncharacterized protein"/>
    <property type="match status" value="1"/>
</dbReference>
<dbReference type="InterPro" id="IPR000719">
    <property type="entry name" value="Prot_kinase_dom"/>
</dbReference>
<proteinExistence type="predicted"/>
<dbReference type="Gene3D" id="3.30.200.20">
    <property type="entry name" value="Phosphorylase Kinase, domain 1"/>
    <property type="match status" value="1"/>
</dbReference>
<evidence type="ECO:0000259" key="14">
    <source>
        <dbReference type="PROSITE" id="PS50011"/>
    </source>
</evidence>
<protein>
    <recommendedName>
        <fullName evidence="1">non-specific serine/threonine protein kinase</fullName>
        <ecNumber evidence="1">2.7.11.1</ecNumber>
    </recommendedName>
</protein>
<organism evidence="16 17">
    <name type="scientific">Cuscuta epithymum</name>
    <dbReference type="NCBI Taxonomy" id="186058"/>
    <lineage>
        <taxon>Eukaryota</taxon>
        <taxon>Viridiplantae</taxon>
        <taxon>Streptophyta</taxon>
        <taxon>Embryophyta</taxon>
        <taxon>Tracheophyta</taxon>
        <taxon>Spermatophyta</taxon>
        <taxon>Magnoliopsida</taxon>
        <taxon>eudicotyledons</taxon>
        <taxon>Gunneridae</taxon>
        <taxon>Pentapetalae</taxon>
        <taxon>asterids</taxon>
        <taxon>lamiids</taxon>
        <taxon>Solanales</taxon>
        <taxon>Convolvulaceae</taxon>
        <taxon>Cuscuteae</taxon>
        <taxon>Cuscuta</taxon>
        <taxon>Cuscuta subgen. Cuscuta</taxon>
    </lineage>
</organism>
<keyword evidence="17" id="KW-1185">Reference proteome</keyword>
<dbReference type="PANTHER" id="PTHR27002:SF1117">
    <property type="entry name" value="CYSTEINE-RICH RECEPTOR-LIKE PROTEIN KINASE 19"/>
    <property type="match status" value="1"/>
</dbReference>
<feature type="domain" description="Protein kinase" evidence="14">
    <location>
        <begin position="468"/>
        <end position="756"/>
    </location>
</feature>
<dbReference type="EMBL" id="CAMAPF010000204">
    <property type="protein sequence ID" value="CAH9113239.1"/>
    <property type="molecule type" value="Genomic_DNA"/>
</dbReference>
<dbReference type="GO" id="GO:0008061">
    <property type="term" value="F:chitin binding"/>
    <property type="evidence" value="ECO:0007669"/>
    <property type="project" value="InterPro"/>
</dbReference>
<evidence type="ECO:0000256" key="13">
    <source>
        <dbReference type="SAM" id="SignalP"/>
    </source>
</evidence>
<dbReference type="Pfam" id="PF00069">
    <property type="entry name" value="Pkinase"/>
    <property type="match status" value="1"/>
</dbReference>
<keyword evidence="12" id="KW-0812">Transmembrane</keyword>
<dbReference type="InterPro" id="IPR001223">
    <property type="entry name" value="Glyco_hydro18_cat"/>
</dbReference>
<dbReference type="GO" id="GO:0005524">
    <property type="term" value="F:ATP binding"/>
    <property type="evidence" value="ECO:0007669"/>
    <property type="project" value="UniProtKB-KW"/>
</dbReference>
<keyword evidence="3" id="KW-0808">Transferase</keyword>
<feature type="signal peptide" evidence="13">
    <location>
        <begin position="1"/>
        <end position="22"/>
    </location>
</feature>
<dbReference type="SUPFAM" id="SSF51445">
    <property type="entry name" value="(Trans)glycosidases"/>
    <property type="match status" value="1"/>
</dbReference>
<dbReference type="CDD" id="cd14066">
    <property type="entry name" value="STKc_IRAK"/>
    <property type="match status" value="1"/>
</dbReference>
<evidence type="ECO:0000256" key="6">
    <source>
        <dbReference type="ARBA" id="ARBA00022777"/>
    </source>
</evidence>
<dbReference type="InterPro" id="IPR011583">
    <property type="entry name" value="Chitinase_II/V-like_cat"/>
</dbReference>
<evidence type="ECO:0000256" key="5">
    <source>
        <dbReference type="ARBA" id="ARBA00022741"/>
    </source>
</evidence>
<evidence type="ECO:0000313" key="16">
    <source>
        <dbReference type="EMBL" id="CAH9113239.1"/>
    </source>
</evidence>
<evidence type="ECO:0000256" key="8">
    <source>
        <dbReference type="ARBA" id="ARBA00023157"/>
    </source>
</evidence>
<dbReference type="Pfam" id="PF00704">
    <property type="entry name" value="Glyco_hydro_18"/>
    <property type="match status" value="1"/>
</dbReference>
<sequence length="791" mass="88877">MASKSILVFLIIITFFILRIKGQSSRSSQAWIRAGYWESLGPLPVHEINSPLFTHLFYGFAFVNPTTYQLFFNSSNKQSFTDFTATVRRRNPSIITILSVWFARNEAKDFWSMVKDPSHRKSFIQSSVKTARLYGFHGLDLLGVMPPAADNGSSAADMAAFMDEWRAEVVSEAAGKEQLLLTMLAHHKPAVNDSSGSYPVDSMKRSLDWISIQAFDYYVPTVDRLTGFHAALYAPNNKGSRPNSSLRMANTDNGLRAWLSVGYSPGKIVLGLPYHGYIWTLDSNDSDIGSPAWGLSSAADSSMGYKSILSFVQNYGYGAKPVYNSSYVANSFTLGDTWINFDDVDAVQTKVSYAKSKGLLGYNAFQIANDNNWALSQAAADMSDTKRQRKKKRKLWVIAPVILAAVILMWTIFCYVQREIFEPQGHLRKVRSWITRAKISHVGGLNSSSPPNLQIFRFSSIKAATKNFASENMIGHGGYGPVYKGKLRKGEEIAVKRLSKTSSQGLEEFENEVTLTSSLQHVNLLRVIGICTEREEKMLIYEFMPNKSLDFYLYADQAKKDLLDWRKRVSIIEGLVQGLLYLHEYSNFTIIHRDIKASNILLDEDMNPKISDFGMAKSFKKDGLEAYTARIVGTYGYVPPEYVKNGTYSLKYDVYSFGVVLLQIISGKRTSCFYGCNELNLLEYAYELWKQGEEAKFFDASLDDSCSQCKLFRCMQVGLLCVQEDAGDRPSMVEVFALLKNENGVAISTIPKKPAFSVTSRDERSQDDDNGINNEKIFSVNLTTITQLVPR</sequence>
<keyword evidence="7" id="KW-0067">ATP-binding</keyword>
<evidence type="ECO:0000256" key="7">
    <source>
        <dbReference type="ARBA" id="ARBA00022840"/>
    </source>
</evidence>
<keyword evidence="4 13" id="KW-0732">Signal</keyword>
<dbReference type="SMART" id="SM00636">
    <property type="entry name" value="Glyco_18"/>
    <property type="match status" value="1"/>
</dbReference>
<evidence type="ECO:0000256" key="9">
    <source>
        <dbReference type="ARBA" id="ARBA00023180"/>
    </source>
</evidence>
<keyword evidence="8" id="KW-1015">Disulfide bond</keyword>
<dbReference type="FunFam" id="1.10.510.10:FF:000060">
    <property type="entry name" value="G-type lectin S-receptor-like serine/threonine-protein kinase"/>
    <property type="match status" value="1"/>
</dbReference>
<dbReference type="SUPFAM" id="SSF56112">
    <property type="entry name" value="Protein kinase-like (PK-like)"/>
    <property type="match status" value="1"/>
</dbReference>
<evidence type="ECO:0000256" key="12">
    <source>
        <dbReference type="SAM" id="Phobius"/>
    </source>
</evidence>
<keyword evidence="5" id="KW-0547">Nucleotide-binding</keyword>
<evidence type="ECO:0000256" key="1">
    <source>
        <dbReference type="ARBA" id="ARBA00012513"/>
    </source>
</evidence>
<dbReference type="PROSITE" id="PS51910">
    <property type="entry name" value="GH18_2"/>
    <property type="match status" value="1"/>
</dbReference>
<evidence type="ECO:0000256" key="4">
    <source>
        <dbReference type="ARBA" id="ARBA00022729"/>
    </source>
</evidence>
<dbReference type="Gene3D" id="1.10.510.10">
    <property type="entry name" value="Transferase(Phosphotransferase) domain 1"/>
    <property type="match status" value="1"/>
</dbReference>
<keyword evidence="6" id="KW-0418">Kinase</keyword>
<dbReference type="InterPro" id="IPR017853">
    <property type="entry name" value="GH"/>
</dbReference>
<comment type="catalytic activity">
    <reaction evidence="10">
        <text>L-threonyl-[protein] + ATP = O-phospho-L-threonyl-[protein] + ADP + H(+)</text>
        <dbReference type="Rhea" id="RHEA:46608"/>
        <dbReference type="Rhea" id="RHEA-COMP:11060"/>
        <dbReference type="Rhea" id="RHEA-COMP:11605"/>
        <dbReference type="ChEBI" id="CHEBI:15378"/>
        <dbReference type="ChEBI" id="CHEBI:30013"/>
        <dbReference type="ChEBI" id="CHEBI:30616"/>
        <dbReference type="ChEBI" id="CHEBI:61977"/>
        <dbReference type="ChEBI" id="CHEBI:456216"/>
        <dbReference type="EC" id="2.7.11.1"/>
    </reaction>
</comment>
<feature type="chain" id="PRO_5043359108" description="non-specific serine/threonine protein kinase" evidence="13">
    <location>
        <begin position="23"/>
        <end position="791"/>
    </location>
</feature>
<evidence type="ECO:0000259" key="15">
    <source>
        <dbReference type="PROSITE" id="PS51910"/>
    </source>
</evidence>
<comment type="catalytic activity">
    <reaction evidence="11">
        <text>L-seryl-[protein] + ATP = O-phospho-L-seryl-[protein] + ADP + H(+)</text>
        <dbReference type="Rhea" id="RHEA:17989"/>
        <dbReference type="Rhea" id="RHEA-COMP:9863"/>
        <dbReference type="Rhea" id="RHEA-COMP:11604"/>
        <dbReference type="ChEBI" id="CHEBI:15378"/>
        <dbReference type="ChEBI" id="CHEBI:29999"/>
        <dbReference type="ChEBI" id="CHEBI:30616"/>
        <dbReference type="ChEBI" id="CHEBI:83421"/>
        <dbReference type="ChEBI" id="CHEBI:456216"/>
        <dbReference type="EC" id="2.7.11.1"/>
    </reaction>
</comment>
<dbReference type="Gene3D" id="3.10.50.10">
    <property type="match status" value="1"/>
</dbReference>
<evidence type="ECO:0000256" key="2">
    <source>
        <dbReference type="ARBA" id="ARBA00022527"/>
    </source>
</evidence>
<dbReference type="PROSITE" id="PS50011">
    <property type="entry name" value="PROTEIN_KINASE_DOM"/>
    <property type="match status" value="1"/>
</dbReference>
<evidence type="ECO:0000256" key="3">
    <source>
        <dbReference type="ARBA" id="ARBA00022679"/>
    </source>
</evidence>
<accession>A0AAV0E4Q6</accession>
<dbReference type="PROSITE" id="PS00108">
    <property type="entry name" value="PROTEIN_KINASE_ST"/>
    <property type="match status" value="1"/>
</dbReference>
<dbReference type="GO" id="GO:0005886">
    <property type="term" value="C:plasma membrane"/>
    <property type="evidence" value="ECO:0007669"/>
    <property type="project" value="TreeGrafter"/>
</dbReference>
<dbReference type="PANTHER" id="PTHR27002">
    <property type="entry name" value="RECEPTOR-LIKE SERINE/THREONINE-PROTEIN KINASE SD1-8"/>
    <property type="match status" value="1"/>
</dbReference>
<keyword evidence="2" id="KW-0723">Serine/threonine-protein kinase</keyword>
<dbReference type="Proteomes" id="UP001152523">
    <property type="component" value="Unassembled WGS sequence"/>
</dbReference>
<keyword evidence="12" id="KW-1133">Transmembrane helix</keyword>
<dbReference type="SMART" id="SM00220">
    <property type="entry name" value="S_TKc"/>
    <property type="match status" value="1"/>
</dbReference>
<comment type="caution">
    <text evidence="16">The sequence shown here is derived from an EMBL/GenBank/DDBJ whole genome shotgun (WGS) entry which is preliminary data.</text>
</comment>
<dbReference type="InterPro" id="IPR029070">
    <property type="entry name" value="Chitinase_insertion_sf"/>
</dbReference>
<evidence type="ECO:0000256" key="10">
    <source>
        <dbReference type="ARBA" id="ARBA00047899"/>
    </source>
</evidence>
<dbReference type="Gene3D" id="3.20.20.80">
    <property type="entry name" value="Glycosidases"/>
    <property type="match status" value="1"/>
</dbReference>
<feature type="transmembrane region" description="Helical" evidence="12">
    <location>
        <begin position="395"/>
        <end position="413"/>
    </location>
</feature>
<keyword evidence="12" id="KW-0472">Membrane</keyword>
<feature type="domain" description="GH18" evidence="15">
    <location>
        <begin position="31"/>
        <end position="386"/>
    </location>
</feature>
<keyword evidence="9" id="KW-0325">Glycoprotein</keyword>
<dbReference type="InterPro" id="IPR011009">
    <property type="entry name" value="Kinase-like_dom_sf"/>
</dbReference>
<name>A0AAV0E4Q6_9ASTE</name>
<evidence type="ECO:0000313" key="17">
    <source>
        <dbReference type="Proteomes" id="UP001152523"/>
    </source>
</evidence>
<gene>
    <name evidence="16" type="ORF">CEPIT_LOCUS20214</name>
</gene>